<keyword evidence="3" id="KW-1185">Reference proteome</keyword>
<name>A0ABP4HB46_9ACTN</name>
<organism evidence="2 3">
    <name type="scientific">Kitasatospora nipponensis</name>
    <dbReference type="NCBI Taxonomy" id="258049"/>
    <lineage>
        <taxon>Bacteria</taxon>
        <taxon>Bacillati</taxon>
        <taxon>Actinomycetota</taxon>
        <taxon>Actinomycetes</taxon>
        <taxon>Kitasatosporales</taxon>
        <taxon>Streptomycetaceae</taxon>
        <taxon>Kitasatospora</taxon>
    </lineage>
</organism>
<feature type="region of interest" description="Disordered" evidence="1">
    <location>
        <begin position="104"/>
        <end position="128"/>
    </location>
</feature>
<dbReference type="RefSeq" id="WP_344444676.1">
    <property type="nucleotide sequence ID" value="NZ_BAAALF010000124.1"/>
</dbReference>
<dbReference type="InterPro" id="IPR050792">
    <property type="entry name" value="ADP-ribosylglycohydrolase"/>
</dbReference>
<dbReference type="SUPFAM" id="SSF101478">
    <property type="entry name" value="ADP-ribosylglycohydrolase"/>
    <property type="match status" value="1"/>
</dbReference>
<reference evidence="3" key="1">
    <citation type="journal article" date="2019" name="Int. J. Syst. Evol. Microbiol.">
        <title>The Global Catalogue of Microorganisms (GCM) 10K type strain sequencing project: providing services to taxonomists for standard genome sequencing and annotation.</title>
        <authorList>
            <consortium name="The Broad Institute Genomics Platform"/>
            <consortium name="The Broad Institute Genome Sequencing Center for Infectious Disease"/>
            <person name="Wu L."/>
            <person name="Ma J."/>
        </authorList>
    </citation>
    <scope>NUCLEOTIDE SEQUENCE [LARGE SCALE GENOMIC DNA]</scope>
    <source>
        <strain evidence="3">JCM 13004</strain>
    </source>
</reference>
<dbReference type="EMBL" id="BAAALF010000124">
    <property type="protein sequence ID" value="GAA1257430.1"/>
    <property type="molecule type" value="Genomic_DNA"/>
</dbReference>
<dbReference type="InterPro" id="IPR036705">
    <property type="entry name" value="Ribosyl_crysJ1_sf"/>
</dbReference>
<dbReference type="Proteomes" id="UP001500037">
    <property type="component" value="Unassembled WGS sequence"/>
</dbReference>
<sequence length="410" mass="43687">MTGEERVERQVPYQEESNRQASYRDRVRGALLGGAVGDALGWPVEFQQLQQIRERYGPQGVTGLVRPENRSYRQVTDDRAGDVTDDTQMTLFTAEGLIRAGLASASTPDPATDPADAPATPRPVPLDPERVGRALHAAYRRWFLTQQQDAPDVTARPAPYDGWLLRQPFLYARRAPGRACWTGLEQHPHYTPPAPPGSSGPINGHSKGCGTVMRSAPFGLAALGPRTAFDLAARCAQLTHGHPTGYLAAGAFAALVDRVTAGEELTAALDRTIEQTAAQPGGEETVRALHRARTLAREERPAAEVVERVGLGWIAEECLAIAVYCALVAERVGVGPALLLSVNHSGDSDSTGAVCGNLLGAVHGLAALPPRWAAAVEGREVLLAVADDLTALFGGHETGGRGLDERYPQG</sequence>
<gene>
    <name evidence="2" type="ORF">GCM10009665_54750</name>
</gene>
<comment type="caution">
    <text evidence="2">The sequence shown here is derived from an EMBL/GenBank/DDBJ whole genome shotgun (WGS) entry which is preliminary data.</text>
</comment>
<dbReference type="PANTHER" id="PTHR16222:SF12">
    <property type="entry name" value="ADP-RIBOSYLGLYCOHYDROLASE-RELATED"/>
    <property type="match status" value="1"/>
</dbReference>
<evidence type="ECO:0000313" key="3">
    <source>
        <dbReference type="Proteomes" id="UP001500037"/>
    </source>
</evidence>
<evidence type="ECO:0000313" key="2">
    <source>
        <dbReference type="EMBL" id="GAA1257430.1"/>
    </source>
</evidence>
<dbReference type="InterPro" id="IPR005502">
    <property type="entry name" value="Ribosyl_crysJ1"/>
</dbReference>
<accession>A0ABP4HB46</accession>
<dbReference type="PANTHER" id="PTHR16222">
    <property type="entry name" value="ADP-RIBOSYLGLYCOHYDROLASE"/>
    <property type="match status" value="1"/>
</dbReference>
<feature type="compositionally biased region" description="Low complexity" evidence="1">
    <location>
        <begin position="104"/>
        <end position="119"/>
    </location>
</feature>
<feature type="region of interest" description="Disordered" evidence="1">
    <location>
        <begin position="1"/>
        <end position="21"/>
    </location>
</feature>
<dbReference type="Gene3D" id="1.10.4080.10">
    <property type="entry name" value="ADP-ribosylation/Crystallin J1"/>
    <property type="match status" value="1"/>
</dbReference>
<dbReference type="Pfam" id="PF03747">
    <property type="entry name" value="ADP_ribosyl_GH"/>
    <property type="match status" value="1"/>
</dbReference>
<evidence type="ECO:0000256" key="1">
    <source>
        <dbReference type="SAM" id="MobiDB-lite"/>
    </source>
</evidence>
<proteinExistence type="predicted"/>
<protein>
    <submittedName>
        <fullName evidence="2">ADP-ribosylglycohydrolase family protein</fullName>
    </submittedName>
</protein>